<dbReference type="EMBL" id="LT629705">
    <property type="protein sequence ID" value="SDP52687.1"/>
    <property type="molecule type" value="Genomic_DNA"/>
</dbReference>
<proteinExistence type="predicted"/>
<evidence type="ECO:0000313" key="3">
    <source>
        <dbReference type="Proteomes" id="UP000198827"/>
    </source>
</evidence>
<evidence type="ECO:0000256" key="1">
    <source>
        <dbReference type="SAM" id="Phobius"/>
    </source>
</evidence>
<keyword evidence="1" id="KW-1133">Transmembrane helix</keyword>
<dbReference type="Proteomes" id="UP000198827">
    <property type="component" value="Chromosome I"/>
</dbReference>
<gene>
    <name evidence="2" type="ORF">SAMN04489798_6112</name>
</gene>
<protein>
    <submittedName>
        <fullName evidence="2">Uncharacterized protein</fullName>
    </submittedName>
</protein>
<organism evidence="2 3">
    <name type="scientific">Pseudomonas arsenicoxydans</name>
    <dbReference type="NCBI Taxonomy" id="702115"/>
    <lineage>
        <taxon>Bacteria</taxon>
        <taxon>Pseudomonadati</taxon>
        <taxon>Pseudomonadota</taxon>
        <taxon>Gammaproteobacteria</taxon>
        <taxon>Pseudomonadales</taxon>
        <taxon>Pseudomonadaceae</taxon>
        <taxon>Pseudomonas</taxon>
    </lineage>
</organism>
<name>A0A1H0TF83_9PSED</name>
<keyword evidence="1" id="KW-0812">Transmembrane</keyword>
<feature type="transmembrane region" description="Helical" evidence="1">
    <location>
        <begin position="67"/>
        <end position="90"/>
    </location>
</feature>
<sequence length="97" mass="10391">MTFSDGLSAAIKICYRAVVENGQSAPAKCGFAGDPTSVWAAQGQALARILYIFGMPPPGNIPPMPRIILAIPPLAENFFIIFCICLCCLIKRPMSCT</sequence>
<dbReference type="AlphaFoldDB" id="A0A1H0TF83"/>
<evidence type="ECO:0000313" key="2">
    <source>
        <dbReference type="EMBL" id="SDP52687.1"/>
    </source>
</evidence>
<keyword evidence="1" id="KW-0472">Membrane</keyword>
<reference evidence="2 3" key="1">
    <citation type="submission" date="2016-10" db="EMBL/GenBank/DDBJ databases">
        <authorList>
            <person name="de Groot N.N."/>
        </authorList>
    </citation>
    <scope>NUCLEOTIDE SEQUENCE [LARGE SCALE GENOMIC DNA]</scope>
    <source>
        <strain evidence="2 3">CECT 7543</strain>
    </source>
</reference>
<accession>A0A1H0TF83</accession>